<dbReference type="RefSeq" id="WP_073052075.1">
    <property type="nucleotide sequence ID" value="NZ_FQUP01000001.1"/>
</dbReference>
<evidence type="ECO:0008006" key="3">
    <source>
        <dbReference type="Google" id="ProtNLM"/>
    </source>
</evidence>
<accession>A0A1M4YJ24</accession>
<organism evidence="1 2">
    <name type="scientific">Kaistia soli DSM 19436</name>
    <dbReference type="NCBI Taxonomy" id="1122133"/>
    <lineage>
        <taxon>Bacteria</taxon>
        <taxon>Pseudomonadati</taxon>
        <taxon>Pseudomonadota</taxon>
        <taxon>Alphaproteobacteria</taxon>
        <taxon>Hyphomicrobiales</taxon>
        <taxon>Kaistiaceae</taxon>
        <taxon>Kaistia</taxon>
    </lineage>
</organism>
<gene>
    <name evidence="1" type="ORF">SAMN02745157_1533</name>
</gene>
<proteinExistence type="predicted"/>
<keyword evidence="2" id="KW-1185">Reference proteome</keyword>
<dbReference type="AlphaFoldDB" id="A0A1M4YJ24"/>
<evidence type="ECO:0000313" key="1">
    <source>
        <dbReference type="EMBL" id="SHF05643.1"/>
    </source>
</evidence>
<protein>
    <recommendedName>
        <fullName evidence="3">TIGR02217 family protein</fullName>
    </recommendedName>
</protein>
<evidence type="ECO:0000313" key="2">
    <source>
        <dbReference type="Proteomes" id="UP000184485"/>
    </source>
</evidence>
<name>A0A1M4YJ24_9HYPH</name>
<dbReference type="STRING" id="1122133.SAMN02745157_1533"/>
<dbReference type="EMBL" id="FQUP01000001">
    <property type="protein sequence ID" value="SHF05643.1"/>
    <property type="molecule type" value="Genomic_DNA"/>
</dbReference>
<dbReference type="Proteomes" id="UP000184485">
    <property type="component" value="Unassembled WGS sequence"/>
</dbReference>
<sequence>MVLAWPSILRPQEVMPHLMPMSALGPVASKGLRQVVASDAGFWQMTLTGVPIRTADQVREWRWLVTAAQGGLEDIVVGVFDCRQAPRPIAHAGVEITGIPHSDGALFSDGSGYTQSLVRTWLHDNAALRATAITVDVEIAGPIRRGMFFSINDRLYMVTSIPAIIVGGGAFGVGQRVTFDFLPPLRVAAGYGTPVEFGKPKATMRLASPDTGQLSLRIGRFGDPDIDLVEAWDGF</sequence>
<reference evidence="1 2" key="1">
    <citation type="submission" date="2016-11" db="EMBL/GenBank/DDBJ databases">
        <authorList>
            <person name="Jaros S."/>
            <person name="Januszkiewicz K."/>
            <person name="Wedrychowicz H."/>
        </authorList>
    </citation>
    <scope>NUCLEOTIDE SEQUENCE [LARGE SCALE GENOMIC DNA]</scope>
    <source>
        <strain evidence="1 2">DSM 19436</strain>
    </source>
</reference>
<dbReference type="OrthoDB" id="7594100at2"/>